<evidence type="ECO:0000256" key="1">
    <source>
        <dbReference type="ARBA" id="ARBA00004117"/>
    </source>
</evidence>
<keyword evidence="10" id="KW-0969">Cilium</keyword>
<feature type="domain" description="Flagellar hook protein FlgE/F/G-like D1" evidence="9">
    <location>
        <begin position="82"/>
        <end position="146"/>
    </location>
</feature>
<gene>
    <name evidence="10" type="primary">flgF</name>
    <name evidence="10" type="ORF">CWE06_09310</name>
</gene>
<evidence type="ECO:0000256" key="2">
    <source>
        <dbReference type="ARBA" id="ARBA00009677"/>
    </source>
</evidence>
<accession>A0A432VS91</accession>
<comment type="subcellular location">
    <subcellularLocation>
        <location evidence="1 6">Bacterial flagellum basal body</location>
    </subcellularLocation>
</comment>
<dbReference type="GO" id="GO:0071978">
    <property type="term" value="P:bacterial-type flagellum-dependent swarming motility"/>
    <property type="evidence" value="ECO:0007669"/>
    <property type="project" value="TreeGrafter"/>
</dbReference>
<comment type="caution">
    <text evidence="10">The sequence shown here is derived from an EMBL/GenBank/DDBJ whole genome shotgun (WGS) entry which is preliminary data.</text>
</comment>
<evidence type="ECO:0000256" key="4">
    <source>
        <dbReference type="ARBA" id="ARBA00038560"/>
    </source>
</evidence>
<comment type="similarity">
    <text evidence="2 6">Belongs to the flagella basal body rod proteins family.</text>
</comment>
<evidence type="ECO:0000313" key="11">
    <source>
        <dbReference type="Proteomes" id="UP000288212"/>
    </source>
</evidence>
<dbReference type="InterPro" id="IPR020013">
    <property type="entry name" value="Flagellar_FlgE/F/G"/>
</dbReference>
<dbReference type="PANTHER" id="PTHR30435">
    <property type="entry name" value="FLAGELLAR PROTEIN"/>
    <property type="match status" value="1"/>
</dbReference>
<organism evidence="10 11">
    <name type="scientific">Aliidiomarina haloalkalitolerans</name>
    <dbReference type="NCBI Taxonomy" id="859059"/>
    <lineage>
        <taxon>Bacteria</taxon>
        <taxon>Pseudomonadati</taxon>
        <taxon>Pseudomonadota</taxon>
        <taxon>Gammaproteobacteria</taxon>
        <taxon>Alteromonadales</taxon>
        <taxon>Idiomarinaceae</taxon>
        <taxon>Aliidiomarina</taxon>
    </lineage>
</organism>
<dbReference type="InterPro" id="IPR001444">
    <property type="entry name" value="Flag_bb_rod_N"/>
</dbReference>
<protein>
    <recommendedName>
        <fullName evidence="5 6">Flagellar basal-body rod protein FlgF</fullName>
    </recommendedName>
</protein>
<keyword evidence="10" id="KW-0282">Flagellum</keyword>
<sequence>MDAMIYTAMNGARNTLDKQSSITHNLANVNTSGFRQQLDATRTVYIDGQGTLATRATSVATTPSFDSTAGPVNQTGRPLDIAIRGEGWLAVQAPDGSETYTRRGDLSIDENGVLNSNGRPVMGDGGPIIVPLGAELTIGDDGTITARGQGQNANEVAEIDRLKLVQAAPGQLTRGEDGLFRSVTGAPFAASETVRVVSGALEGSNVSSVEAMVAMISNQRMFDMQMKVVTTADENAQRANSLLSMS</sequence>
<evidence type="ECO:0000313" key="10">
    <source>
        <dbReference type="EMBL" id="RUO19221.1"/>
    </source>
</evidence>
<dbReference type="PANTHER" id="PTHR30435:SF18">
    <property type="entry name" value="FLAGELLAR BASAL-BODY ROD PROTEIN FLGF"/>
    <property type="match status" value="1"/>
</dbReference>
<name>A0A432VS91_9GAMM</name>
<feature type="domain" description="Flagellar basal body rod protein N-terminal" evidence="7">
    <location>
        <begin position="5"/>
        <end position="35"/>
    </location>
</feature>
<evidence type="ECO:0000259" key="9">
    <source>
        <dbReference type="Pfam" id="PF22692"/>
    </source>
</evidence>
<evidence type="ECO:0000259" key="7">
    <source>
        <dbReference type="Pfam" id="PF00460"/>
    </source>
</evidence>
<dbReference type="OrthoDB" id="9804559at2"/>
<dbReference type="InterPro" id="IPR012836">
    <property type="entry name" value="FlgF"/>
</dbReference>
<dbReference type="Pfam" id="PF00460">
    <property type="entry name" value="Flg_bb_rod"/>
    <property type="match status" value="1"/>
</dbReference>
<keyword evidence="11" id="KW-1185">Reference proteome</keyword>
<evidence type="ECO:0000259" key="8">
    <source>
        <dbReference type="Pfam" id="PF06429"/>
    </source>
</evidence>
<dbReference type="RefSeq" id="WP_126793413.1">
    <property type="nucleotide sequence ID" value="NZ_PIPI01000006.1"/>
</dbReference>
<dbReference type="NCBIfam" id="TIGR03506">
    <property type="entry name" value="FlgEFG_subfam"/>
    <property type="match status" value="1"/>
</dbReference>
<comment type="subunit">
    <text evidence="4 6">The basal body constitutes a major portion of the flagellar organelle and consists of five rings (E,L,P,S, and M) mounted on a central rod. The rod consists of about 26 subunits of FlgG in the distal portion, and FlgB, FlgC and FlgF are thought to build up the proximal portion of the rod with about 6 subunits each.</text>
</comment>
<dbReference type="Pfam" id="PF06429">
    <property type="entry name" value="Flg_bbr_C"/>
    <property type="match status" value="1"/>
</dbReference>
<dbReference type="NCBIfam" id="TIGR02490">
    <property type="entry name" value="flgF"/>
    <property type="match status" value="1"/>
</dbReference>
<reference evidence="10 11" key="1">
    <citation type="journal article" date="2011" name="Front. Microbiol.">
        <title>Genomic signatures of strain selection and enhancement in Bacillus atrophaeus var. globigii, a historical biowarfare simulant.</title>
        <authorList>
            <person name="Gibbons H.S."/>
            <person name="Broomall S.M."/>
            <person name="McNew L.A."/>
            <person name="Daligault H."/>
            <person name="Chapman C."/>
            <person name="Bruce D."/>
            <person name="Karavis M."/>
            <person name="Krepps M."/>
            <person name="McGregor P.A."/>
            <person name="Hong C."/>
            <person name="Park K.H."/>
            <person name="Akmal A."/>
            <person name="Feldman A."/>
            <person name="Lin J.S."/>
            <person name="Chang W.E."/>
            <person name="Higgs B.W."/>
            <person name="Demirev P."/>
            <person name="Lindquist J."/>
            <person name="Liem A."/>
            <person name="Fochler E."/>
            <person name="Read T.D."/>
            <person name="Tapia R."/>
            <person name="Johnson S."/>
            <person name="Bishop-Lilly K.A."/>
            <person name="Detter C."/>
            <person name="Han C."/>
            <person name="Sozhamannan S."/>
            <person name="Rosenzweig C.N."/>
            <person name="Skowronski E.W."/>
        </authorList>
    </citation>
    <scope>NUCLEOTIDE SEQUENCE [LARGE SCALE GENOMIC DNA]</scope>
    <source>
        <strain evidence="10 11">AK5</strain>
    </source>
</reference>
<evidence type="ECO:0000256" key="3">
    <source>
        <dbReference type="ARBA" id="ARBA00023143"/>
    </source>
</evidence>
<dbReference type="InterPro" id="IPR037925">
    <property type="entry name" value="FlgE/F/G-like"/>
</dbReference>
<dbReference type="EMBL" id="PIPI01000006">
    <property type="protein sequence ID" value="RUO19221.1"/>
    <property type="molecule type" value="Genomic_DNA"/>
</dbReference>
<feature type="domain" description="Flagellar basal-body/hook protein C-terminal" evidence="8">
    <location>
        <begin position="198"/>
        <end position="242"/>
    </location>
</feature>
<dbReference type="AlphaFoldDB" id="A0A432VS91"/>
<evidence type="ECO:0000256" key="5">
    <source>
        <dbReference type="ARBA" id="ARBA00040228"/>
    </source>
</evidence>
<dbReference type="NCBIfam" id="NF009280">
    <property type="entry name" value="PRK12640.1"/>
    <property type="match status" value="1"/>
</dbReference>
<evidence type="ECO:0000256" key="6">
    <source>
        <dbReference type="RuleBase" id="RU362116"/>
    </source>
</evidence>
<dbReference type="SUPFAM" id="SSF117143">
    <property type="entry name" value="Flagellar hook protein flgE"/>
    <property type="match status" value="1"/>
</dbReference>
<keyword evidence="10" id="KW-0966">Cell projection</keyword>
<dbReference type="Proteomes" id="UP000288212">
    <property type="component" value="Unassembled WGS sequence"/>
</dbReference>
<dbReference type="Pfam" id="PF22692">
    <property type="entry name" value="LlgE_F_G_D1"/>
    <property type="match status" value="1"/>
</dbReference>
<dbReference type="InterPro" id="IPR053967">
    <property type="entry name" value="LlgE_F_G-like_D1"/>
</dbReference>
<dbReference type="InterPro" id="IPR010930">
    <property type="entry name" value="Flg_bb/hook_C_dom"/>
</dbReference>
<keyword evidence="3 6" id="KW-0975">Bacterial flagellum</keyword>
<proteinExistence type="inferred from homology"/>
<dbReference type="GO" id="GO:0030694">
    <property type="term" value="C:bacterial-type flagellum basal body, rod"/>
    <property type="evidence" value="ECO:0007669"/>
    <property type="project" value="UniProtKB-UniRule"/>
</dbReference>